<evidence type="ECO:0000256" key="1">
    <source>
        <dbReference type="ARBA" id="ARBA00007819"/>
    </source>
</evidence>
<evidence type="ECO:0000256" key="4">
    <source>
        <dbReference type="ARBA" id="ARBA00023026"/>
    </source>
</evidence>
<evidence type="ECO:0000256" key="6">
    <source>
        <dbReference type="SAM" id="Coils"/>
    </source>
</evidence>
<dbReference type="GO" id="GO:0090729">
    <property type="term" value="F:toxin activity"/>
    <property type="evidence" value="ECO:0007669"/>
    <property type="project" value="UniProtKB-KW"/>
</dbReference>
<dbReference type="GO" id="GO:0030435">
    <property type="term" value="P:sporulation resulting in formation of a cellular spore"/>
    <property type="evidence" value="ECO:0007669"/>
    <property type="project" value="UniProtKB-KW"/>
</dbReference>
<sequence>MTVTSQEEKQIADNLKKFDDLLKDSKLGDIKKVVADNEQLYNSLKNIAPEIFKIMRKDGTIPPNVLNDIAKNLVLGGVSMIPGVGGVASTIIGLLWPNVSGGPSELQLLEQKLTNLINQKVSTSEKNHLISEMDTVQKNLNALDELLQGGAKTYSSANAWAIIGDINTALSDITNKAQSSEYKVDQLPLYTTAATMHLVFLKFIEINKGNPELGNDQKDFDSLMTRNNVKSLRDLAIKYRDVIEKNAQEKEVEFQHTLENKNLTNRLEKEKEAVAFIWGTEMNTAFKTLTRSIIVKEDSIDLPKIATISAKARYGRKYVGAMAPKDFLSSSNEPLGNVSQFIIEPIDKDQNIYALRSVSNNHYVSFNCITTIFRTPEEAAKDNDHTTETINYTPSFFPGDNVANTWSEDIHNSKGTASDATYIKIIPLGTKDENGKPQYAMKALHSYAEARIGIDDHNRFNAWYRENAEKTRFTFDKVE</sequence>
<evidence type="ECO:0000256" key="5">
    <source>
        <dbReference type="ARBA" id="ARBA00029653"/>
    </source>
</evidence>
<accession>A0A9X7CLQ0</accession>
<keyword evidence="3" id="KW-0749">Sporulation</keyword>
<dbReference type="InterPro" id="IPR036716">
    <property type="entry name" value="Pest_crys_N_sf"/>
</dbReference>
<protein>
    <recommendedName>
        <fullName evidence="5">Crystaline entomocidal protoxin</fullName>
    </recommendedName>
</protein>
<dbReference type="AlphaFoldDB" id="A0A9X7CLQ0"/>
<comment type="similarity">
    <text evidence="1">Belongs to the delta endotoxin family.</text>
</comment>
<evidence type="ECO:0000259" key="7">
    <source>
        <dbReference type="Pfam" id="PF03945"/>
    </source>
</evidence>
<evidence type="ECO:0000313" key="9">
    <source>
        <dbReference type="Proteomes" id="UP000224203"/>
    </source>
</evidence>
<dbReference type="Proteomes" id="UP000224203">
    <property type="component" value="Unassembled WGS sequence"/>
</dbReference>
<dbReference type="EMBL" id="NULI01000105">
    <property type="protein sequence ID" value="PGS77741.1"/>
    <property type="molecule type" value="Genomic_DNA"/>
</dbReference>
<name>A0A9X7CLQ0_BACCE</name>
<organism evidence="8 9">
    <name type="scientific">Bacillus cereus</name>
    <dbReference type="NCBI Taxonomy" id="1396"/>
    <lineage>
        <taxon>Bacteria</taxon>
        <taxon>Bacillati</taxon>
        <taxon>Bacillota</taxon>
        <taxon>Bacilli</taxon>
        <taxon>Bacillales</taxon>
        <taxon>Bacillaceae</taxon>
        <taxon>Bacillus</taxon>
        <taxon>Bacillus cereus group</taxon>
    </lineage>
</organism>
<dbReference type="Gene3D" id="1.20.190.10">
    <property type="entry name" value="Pesticidal crystal protein, N-terminal domain"/>
    <property type="match status" value="1"/>
</dbReference>
<gene>
    <name evidence="8" type="ORF">COC69_18525</name>
</gene>
<evidence type="ECO:0000256" key="2">
    <source>
        <dbReference type="ARBA" id="ARBA00022656"/>
    </source>
</evidence>
<dbReference type="Pfam" id="PF03945">
    <property type="entry name" value="Endotoxin_N"/>
    <property type="match status" value="1"/>
</dbReference>
<evidence type="ECO:0000256" key="3">
    <source>
        <dbReference type="ARBA" id="ARBA00022969"/>
    </source>
</evidence>
<comment type="caution">
    <text evidence="8">The sequence shown here is derived from an EMBL/GenBank/DDBJ whole genome shotgun (WGS) entry which is preliminary data.</text>
</comment>
<proteinExistence type="inferred from homology"/>
<evidence type="ECO:0000313" key="8">
    <source>
        <dbReference type="EMBL" id="PGS77741.1"/>
    </source>
</evidence>
<dbReference type="InterPro" id="IPR005639">
    <property type="entry name" value="Pest_crys_dom_I"/>
</dbReference>
<reference evidence="8 9" key="1">
    <citation type="submission" date="2017-09" db="EMBL/GenBank/DDBJ databases">
        <title>Large-scale bioinformatics analysis of Bacillus genomes uncovers conserved roles of natural products in bacterial physiology.</title>
        <authorList>
            <consortium name="Agbiome Team Llc"/>
            <person name="Bleich R.M."/>
            <person name="Grubbs K.J."/>
            <person name="Santa Maria K.C."/>
            <person name="Allen S.E."/>
            <person name="Farag S."/>
            <person name="Shank E.A."/>
            <person name="Bowers A."/>
        </authorList>
    </citation>
    <scope>NUCLEOTIDE SEQUENCE [LARGE SCALE GENOMIC DNA]</scope>
    <source>
        <strain evidence="8 9">AFS041711</strain>
    </source>
</reference>
<dbReference type="GO" id="GO:0001907">
    <property type="term" value="P:symbiont-mediated killing of host cell"/>
    <property type="evidence" value="ECO:0007669"/>
    <property type="project" value="InterPro"/>
</dbReference>
<feature type="coiled-coil region" evidence="6">
    <location>
        <begin position="106"/>
        <end position="146"/>
    </location>
</feature>
<keyword evidence="4" id="KW-0843">Virulence</keyword>
<keyword evidence="2" id="KW-0800">Toxin</keyword>
<dbReference type="SUPFAM" id="SSF56849">
    <property type="entry name" value="delta-Endotoxin (insectocide), N-terminal domain"/>
    <property type="match status" value="1"/>
</dbReference>
<feature type="domain" description="Pesticidal crystal protein" evidence="7">
    <location>
        <begin position="74"/>
        <end position="214"/>
    </location>
</feature>
<keyword evidence="6" id="KW-0175">Coiled coil</keyword>